<evidence type="ECO:0000259" key="8">
    <source>
        <dbReference type="Pfam" id="PF05504"/>
    </source>
</evidence>
<keyword evidence="7" id="KW-0449">Lipoprotein</keyword>
<proteinExistence type="inferred from homology"/>
<feature type="domain" description="Spore germination GerAC-like C-terminal" evidence="8">
    <location>
        <begin position="193"/>
        <end position="350"/>
    </location>
</feature>
<dbReference type="PROSITE" id="PS51257">
    <property type="entry name" value="PROKAR_LIPOPROTEIN"/>
    <property type="match status" value="1"/>
</dbReference>
<dbReference type="InterPro" id="IPR057336">
    <property type="entry name" value="GerAC_N"/>
</dbReference>
<keyword evidence="4" id="KW-0732">Signal</keyword>
<comment type="caution">
    <text evidence="10">The sequence shown here is derived from an EMBL/GenBank/DDBJ whole genome shotgun (WGS) entry which is preliminary data.</text>
</comment>
<evidence type="ECO:0000256" key="3">
    <source>
        <dbReference type="ARBA" id="ARBA00022544"/>
    </source>
</evidence>
<keyword evidence="5" id="KW-0472">Membrane</keyword>
<dbReference type="InterPro" id="IPR046953">
    <property type="entry name" value="Spore_GerAC-like_C"/>
</dbReference>
<name>A0ABV8UUD1_9BACL</name>
<dbReference type="Proteomes" id="UP001595733">
    <property type="component" value="Unassembled WGS sequence"/>
</dbReference>
<keyword evidence="6" id="KW-0564">Palmitate</keyword>
<dbReference type="Pfam" id="PF25198">
    <property type="entry name" value="Spore_GerAC_N"/>
    <property type="match status" value="1"/>
</dbReference>
<evidence type="ECO:0000313" key="11">
    <source>
        <dbReference type="Proteomes" id="UP001595733"/>
    </source>
</evidence>
<dbReference type="Gene3D" id="3.30.300.210">
    <property type="entry name" value="Nutrient germinant receptor protein C, domain 3"/>
    <property type="match status" value="1"/>
</dbReference>
<evidence type="ECO:0000259" key="9">
    <source>
        <dbReference type="Pfam" id="PF25198"/>
    </source>
</evidence>
<protein>
    <submittedName>
        <fullName evidence="10">Ger(X)C family spore germination protein</fullName>
    </submittedName>
</protein>
<dbReference type="Pfam" id="PF05504">
    <property type="entry name" value="Spore_GerAC"/>
    <property type="match status" value="1"/>
</dbReference>
<dbReference type="EMBL" id="JBHSEF010000011">
    <property type="protein sequence ID" value="MFC4354669.1"/>
    <property type="molecule type" value="Genomic_DNA"/>
</dbReference>
<evidence type="ECO:0000256" key="5">
    <source>
        <dbReference type="ARBA" id="ARBA00023136"/>
    </source>
</evidence>
<dbReference type="PANTHER" id="PTHR35789:SF1">
    <property type="entry name" value="SPORE GERMINATION PROTEIN B3"/>
    <property type="match status" value="1"/>
</dbReference>
<dbReference type="InterPro" id="IPR038501">
    <property type="entry name" value="Spore_GerAC_C_sf"/>
</dbReference>
<accession>A0ABV8UUD1</accession>
<dbReference type="NCBIfam" id="TIGR02887">
    <property type="entry name" value="spore_ger_x_C"/>
    <property type="match status" value="1"/>
</dbReference>
<evidence type="ECO:0000313" key="10">
    <source>
        <dbReference type="EMBL" id="MFC4354669.1"/>
    </source>
</evidence>
<sequence length="353" mass="40525">MRRVLLLVIPLLLAGCWDEQNYNSIIHVPMAGISGELGELTVSFALPAIELKSEETRIITVDGRSFHDARAAANSITHNQLDTSMLTALLIDEESAKTNLYGYLDSFYRDVRNRLGMSVIITNGPVQPYIEKGSEFSDNINTFYSDVTKQLYENSQLPHMDLQLVCTYLFDEAIDLQLPYMEIGEESEYPAITGIALFDGNRFTGEIILMKQMVLMQVLKDDLGKQVKDVLMFQDAPMSYEIERAHRKVKIHANSVDLYYNLEVSILDYYPHRLKKAARRDEVEKTIEADLEIRAQKLFQQMKQANHDGLGIGQYYRAFRPKQYEENEWKEVYQGLTINTHFNVTVRDSGIID</sequence>
<reference evidence="11" key="1">
    <citation type="journal article" date="2019" name="Int. J. Syst. Evol. Microbiol.">
        <title>The Global Catalogue of Microorganisms (GCM) 10K type strain sequencing project: providing services to taxonomists for standard genome sequencing and annotation.</title>
        <authorList>
            <consortium name="The Broad Institute Genomics Platform"/>
            <consortium name="The Broad Institute Genome Sequencing Center for Infectious Disease"/>
            <person name="Wu L."/>
            <person name="Ma J."/>
        </authorList>
    </citation>
    <scope>NUCLEOTIDE SEQUENCE [LARGE SCALE GENOMIC DNA]</scope>
    <source>
        <strain evidence="11">CCUG 50353</strain>
    </source>
</reference>
<evidence type="ECO:0000256" key="2">
    <source>
        <dbReference type="ARBA" id="ARBA00007886"/>
    </source>
</evidence>
<dbReference type="PANTHER" id="PTHR35789">
    <property type="entry name" value="SPORE GERMINATION PROTEIN B3"/>
    <property type="match status" value="1"/>
</dbReference>
<evidence type="ECO:0000256" key="4">
    <source>
        <dbReference type="ARBA" id="ARBA00022729"/>
    </source>
</evidence>
<evidence type="ECO:0000256" key="6">
    <source>
        <dbReference type="ARBA" id="ARBA00023139"/>
    </source>
</evidence>
<comment type="subcellular location">
    <subcellularLocation>
        <location evidence="1">Membrane</location>
        <topology evidence="1">Lipid-anchor</topology>
    </subcellularLocation>
</comment>
<evidence type="ECO:0000256" key="7">
    <source>
        <dbReference type="ARBA" id="ARBA00023288"/>
    </source>
</evidence>
<evidence type="ECO:0000256" key="1">
    <source>
        <dbReference type="ARBA" id="ARBA00004635"/>
    </source>
</evidence>
<organism evidence="10 11">
    <name type="scientific">Chryseomicrobium palamuruense</name>
    <dbReference type="NCBI Taxonomy" id="682973"/>
    <lineage>
        <taxon>Bacteria</taxon>
        <taxon>Bacillati</taxon>
        <taxon>Bacillota</taxon>
        <taxon>Bacilli</taxon>
        <taxon>Bacillales</taxon>
        <taxon>Caryophanaceae</taxon>
        <taxon>Chryseomicrobium</taxon>
    </lineage>
</organism>
<dbReference type="RefSeq" id="WP_378140938.1">
    <property type="nucleotide sequence ID" value="NZ_JBHSEF010000011.1"/>
</dbReference>
<gene>
    <name evidence="10" type="ORF">ACFO0S_06180</name>
</gene>
<dbReference type="InterPro" id="IPR008844">
    <property type="entry name" value="Spore_GerAC-like"/>
</dbReference>
<feature type="domain" description="Spore germination protein N-terminal" evidence="9">
    <location>
        <begin position="20"/>
        <end position="183"/>
    </location>
</feature>
<keyword evidence="3" id="KW-0309">Germination</keyword>
<comment type="similarity">
    <text evidence="2">Belongs to the GerABKC lipoprotein family.</text>
</comment>
<keyword evidence="11" id="KW-1185">Reference proteome</keyword>